<dbReference type="GeneTree" id="ENSGT00390000009002"/>
<feature type="compositionally biased region" description="Polar residues" evidence="1">
    <location>
        <begin position="97"/>
        <end position="106"/>
    </location>
</feature>
<keyword evidence="3" id="KW-1185">Reference proteome</keyword>
<feature type="compositionally biased region" description="Polar residues" evidence="1">
    <location>
        <begin position="40"/>
        <end position="50"/>
    </location>
</feature>
<accession>A0A8D2D932</accession>
<reference evidence="2" key="1">
    <citation type="submission" date="2025-08" db="UniProtKB">
        <authorList>
            <consortium name="Ensembl"/>
        </authorList>
    </citation>
    <scope>IDENTIFICATION</scope>
</reference>
<evidence type="ECO:0000256" key="1">
    <source>
        <dbReference type="SAM" id="MobiDB-lite"/>
    </source>
</evidence>
<protein>
    <submittedName>
        <fullName evidence="2">Uncharacterized protein</fullName>
    </submittedName>
</protein>
<dbReference type="Ensembl" id="ENSSVLT00005023749.1">
    <property type="protein sequence ID" value="ENSSVLP00005021318.1"/>
    <property type="gene ID" value="ENSSVLG00005016948.1"/>
</dbReference>
<evidence type="ECO:0000313" key="3">
    <source>
        <dbReference type="Proteomes" id="UP000694564"/>
    </source>
</evidence>
<dbReference type="AlphaFoldDB" id="A0A8D2D932"/>
<proteinExistence type="predicted"/>
<evidence type="ECO:0000313" key="2">
    <source>
        <dbReference type="Ensembl" id="ENSSVLP00005021318.1"/>
    </source>
</evidence>
<dbReference type="Proteomes" id="UP000694564">
    <property type="component" value="Chromosome 12"/>
</dbReference>
<feature type="compositionally biased region" description="Low complexity" evidence="1">
    <location>
        <begin position="67"/>
        <end position="83"/>
    </location>
</feature>
<sequence length="221" mass="22654">IPLVTAQSMSSNFVPLSLTLTGPGSPGRPSVPQEVARTPLVTTAGPSLASTRDAPSASTLAGPPGPSTSTWSPGSKPLGSSPGAEKRTSAAPASGNPAESQRTTVHPVSAAPSQAALVETGGSLLGTQTAVPSVEGGTDRRDTVTASQVQHLSSEAKEKTSAPASGHSFGILKADFAISTLTDPEEMKDQFLGEIQEVLELMLGHEQLRLKWVALEVNKEQ</sequence>
<reference evidence="2" key="2">
    <citation type="submission" date="2025-09" db="UniProtKB">
        <authorList>
            <consortium name="Ensembl"/>
        </authorList>
    </citation>
    <scope>IDENTIFICATION</scope>
</reference>
<feature type="region of interest" description="Disordered" evidence="1">
    <location>
        <begin position="1"/>
        <end position="110"/>
    </location>
</feature>
<organism evidence="2 3">
    <name type="scientific">Sciurus vulgaris</name>
    <name type="common">Eurasian red squirrel</name>
    <dbReference type="NCBI Taxonomy" id="55149"/>
    <lineage>
        <taxon>Eukaryota</taxon>
        <taxon>Metazoa</taxon>
        <taxon>Chordata</taxon>
        <taxon>Craniata</taxon>
        <taxon>Vertebrata</taxon>
        <taxon>Euteleostomi</taxon>
        <taxon>Mammalia</taxon>
        <taxon>Eutheria</taxon>
        <taxon>Euarchontoglires</taxon>
        <taxon>Glires</taxon>
        <taxon>Rodentia</taxon>
        <taxon>Sciuromorpha</taxon>
        <taxon>Sciuridae</taxon>
        <taxon>Sciurinae</taxon>
        <taxon>Sciurini</taxon>
        <taxon>Sciurus</taxon>
    </lineage>
</organism>
<name>A0A8D2D932_SCIVU</name>
<feature type="compositionally biased region" description="Polar residues" evidence="1">
    <location>
        <begin position="1"/>
        <end position="22"/>
    </location>
</feature>